<keyword evidence="4" id="KW-0804">Transcription</keyword>
<sequence length="309" mass="33653">MTEPDLNLLIALDVLLAEGSVVGAARRLGLSASAMSRTLSRLRATTGDPLLVRAGRNMVLTPYAEEIRERTQSTALEARSLLRPSSSVLNLPTLERTFILRSNDGFVLSFGAAMIADVAAVAPLVCLRFAPKPEKSSSHLREGRVDLEIGVLGNMGPEIRIQTLFRDRFMGVVRKGHPLEGKTVITATDYASCGHVVVSRRESTHGPVDDALAELGLARKIAAIVPGFSAALAIAQASDLVALIPASFLISQPVVEREGISSKLWVFELPVKTREITISQMWHPRSEVDPAHRWLRQRVLSVCRRTVRG</sequence>
<dbReference type="Pfam" id="PF00126">
    <property type="entry name" value="HTH_1"/>
    <property type="match status" value="1"/>
</dbReference>
<feature type="domain" description="HTH lysR-type" evidence="5">
    <location>
        <begin position="4"/>
        <end position="61"/>
    </location>
</feature>
<evidence type="ECO:0000313" key="6">
    <source>
        <dbReference type="EMBL" id="GGA53913.1"/>
    </source>
</evidence>
<dbReference type="Gene3D" id="3.40.190.10">
    <property type="entry name" value="Periplasmic binding protein-like II"/>
    <property type="match status" value="2"/>
</dbReference>
<keyword evidence="7" id="KW-1185">Reference proteome</keyword>
<dbReference type="PANTHER" id="PTHR30118:SF15">
    <property type="entry name" value="TRANSCRIPTIONAL REGULATORY PROTEIN"/>
    <property type="match status" value="1"/>
</dbReference>
<accession>A0ABQ1GZP4</accession>
<dbReference type="RefSeq" id="WP_188474536.1">
    <property type="nucleotide sequence ID" value="NZ_BMFZ01000009.1"/>
</dbReference>
<dbReference type="InterPro" id="IPR036388">
    <property type="entry name" value="WH-like_DNA-bd_sf"/>
</dbReference>
<dbReference type="Proteomes" id="UP000627464">
    <property type="component" value="Unassembled WGS sequence"/>
</dbReference>
<comment type="caution">
    <text evidence="6">The sequence shown here is derived from an EMBL/GenBank/DDBJ whole genome shotgun (WGS) entry which is preliminary data.</text>
</comment>
<evidence type="ECO:0000259" key="5">
    <source>
        <dbReference type="PROSITE" id="PS50931"/>
    </source>
</evidence>
<dbReference type="CDD" id="cd08460">
    <property type="entry name" value="PBP2_DntR_like_1"/>
    <property type="match status" value="1"/>
</dbReference>
<dbReference type="InterPro" id="IPR000847">
    <property type="entry name" value="LysR_HTH_N"/>
</dbReference>
<dbReference type="PROSITE" id="PS50931">
    <property type="entry name" value="HTH_LYSR"/>
    <property type="match status" value="1"/>
</dbReference>
<dbReference type="InterPro" id="IPR050389">
    <property type="entry name" value="LysR-type_TF"/>
</dbReference>
<dbReference type="SUPFAM" id="SSF53850">
    <property type="entry name" value="Periplasmic binding protein-like II"/>
    <property type="match status" value="1"/>
</dbReference>
<evidence type="ECO:0000256" key="4">
    <source>
        <dbReference type="ARBA" id="ARBA00023163"/>
    </source>
</evidence>
<dbReference type="Gene3D" id="1.10.10.10">
    <property type="entry name" value="Winged helix-like DNA-binding domain superfamily/Winged helix DNA-binding domain"/>
    <property type="match status" value="1"/>
</dbReference>
<protein>
    <submittedName>
        <fullName evidence="6">LysR family transcriptional regulator</fullName>
    </submittedName>
</protein>
<dbReference type="EMBL" id="BMFZ01000009">
    <property type="protein sequence ID" value="GGA53913.1"/>
    <property type="molecule type" value="Genomic_DNA"/>
</dbReference>
<gene>
    <name evidence="6" type="ORF">GCM10011328_31870</name>
</gene>
<dbReference type="InterPro" id="IPR005119">
    <property type="entry name" value="LysR_subst-bd"/>
</dbReference>
<reference evidence="7" key="1">
    <citation type="journal article" date="2019" name="Int. J. Syst. Evol. Microbiol.">
        <title>The Global Catalogue of Microorganisms (GCM) 10K type strain sequencing project: providing services to taxonomists for standard genome sequencing and annotation.</title>
        <authorList>
            <consortium name="The Broad Institute Genomics Platform"/>
            <consortium name="The Broad Institute Genome Sequencing Center for Infectious Disease"/>
            <person name="Wu L."/>
            <person name="Ma J."/>
        </authorList>
    </citation>
    <scope>NUCLEOTIDE SEQUENCE [LARGE SCALE GENOMIC DNA]</scope>
    <source>
        <strain evidence="7">CGMCC 1.12806</strain>
    </source>
</reference>
<evidence type="ECO:0000313" key="7">
    <source>
        <dbReference type="Proteomes" id="UP000627464"/>
    </source>
</evidence>
<name>A0ABQ1GZP4_9GAMM</name>
<proteinExistence type="inferred from homology"/>
<dbReference type="SUPFAM" id="SSF46785">
    <property type="entry name" value="Winged helix' DNA-binding domain"/>
    <property type="match status" value="1"/>
</dbReference>
<evidence type="ECO:0000256" key="2">
    <source>
        <dbReference type="ARBA" id="ARBA00023015"/>
    </source>
</evidence>
<dbReference type="Pfam" id="PF03466">
    <property type="entry name" value="LysR_substrate"/>
    <property type="match status" value="1"/>
</dbReference>
<organism evidence="6 7">
    <name type="scientific">Hafnia psychrotolerans</name>
    <dbReference type="NCBI Taxonomy" id="1477018"/>
    <lineage>
        <taxon>Bacteria</taxon>
        <taxon>Pseudomonadati</taxon>
        <taxon>Pseudomonadota</taxon>
        <taxon>Gammaproteobacteria</taxon>
        <taxon>Enterobacterales</taxon>
        <taxon>Hafniaceae</taxon>
        <taxon>Hafnia</taxon>
    </lineage>
</organism>
<comment type="similarity">
    <text evidence="1">Belongs to the LysR transcriptional regulatory family.</text>
</comment>
<keyword evidence="3" id="KW-0238">DNA-binding</keyword>
<dbReference type="PANTHER" id="PTHR30118">
    <property type="entry name" value="HTH-TYPE TRANSCRIPTIONAL REGULATOR LEUO-RELATED"/>
    <property type="match status" value="1"/>
</dbReference>
<evidence type="ECO:0000256" key="3">
    <source>
        <dbReference type="ARBA" id="ARBA00023125"/>
    </source>
</evidence>
<evidence type="ECO:0000256" key="1">
    <source>
        <dbReference type="ARBA" id="ARBA00009437"/>
    </source>
</evidence>
<keyword evidence="2" id="KW-0805">Transcription regulation</keyword>
<dbReference type="InterPro" id="IPR036390">
    <property type="entry name" value="WH_DNA-bd_sf"/>
</dbReference>